<reference evidence="1 2" key="1">
    <citation type="submission" date="2016-10" db="EMBL/GenBank/DDBJ databases">
        <authorList>
            <person name="de Groot N.N."/>
        </authorList>
    </citation>
    <scope>NUCLEOTIDE SEQUENCE [LARGE SCALE GENOMIC DNA]</scope>
    <source>
        <strain evidence="1 2">Nm1</strain>
    </source>
</reference>
<keyword evidence="2" id="KW-1185">Reference proteome</keyword>
<proteinExistence type="predicted"/>
<evidence type="ECO:0000313" key="1">
    <source>
        <dbReference type="EMBL" id="SDY68078.1"/>
    </source>
</evidence>
<accession>A0A1H3LVQ7</accession>
<protein>
    <submittedName>
        <fullName evidence="1">Uncharacterized protein</fullName>
    </submittedName>
</protein>
<dbReference type="Proteomes" id="UP000198640">
    <property type="component" value="Unassembled WGS sequence"/>
</dbReference>
<sequence length="214" mass="24460">MKFDHYKSTLFGIFLLGASQVHAQDIENNIIFSEPGKICFPQTSLYASSEELTSVMLDHHLVVNEEDHFKVGDVFVVFRLKGHDGLWLYNGSEWRENFDPTNYEFFIQNPYLKSNRLQPIIPTSVSNYPINVNEYIGIGELWVGYGLRSEEETAQVSYNEMIESGRLNLIWEVGESIVPKEAPLTVPTLCISITEMTEIIHLIGHGPIFTEEEN</sequence>
<gene>
    <name evidence="1" type="ORF">SAMN05421881_10537</name>
</gene>
<name>A0A1H3LVQ7_9PROT</name>
<dbReference type="RefSeq" id="WP_090415123.1">
    <property type="nucleotide sequence ID" value="NZ_FNOY01000053.1"/>
</dbReference>
<dbReference type="OrthoDB" id="8547981at2"/>
<dbReference type="EMBL" id="FNOY01000053">
    <property type="protein sequence ID" value="SDY68078.1"/>
    <property type="molecule type" value="Genomic_DNA"/>
</dbReference>
<organism evidence="1 2">
    <name type="scientific">Nitrosomonas halophila</name>
    <dbReference type="NCBI Taxonomy" id="44576"/>
    <lineage>
        <taxon>Bacteria</taxon>
        <taxon>Pseudomonadati</taxon>
        <taxon>Pseudomonadota</taxon>
        <taxon>Betaproteobacteria</taxon>
        <taxon>Nitrosomonadales</taxon>
        <taxon>Nitrosomonadaceae</taxon>
        <taxon>Nitrosomonas</taxon>
    </lineage>
</organism>
<evidence type="ECO:0000313" key="2">
    <source>
        <dbReference type="Proteomes" id="UP000198640"/>
    </source>
</evidence>
<dbReference type="AlphaFoldDB" id="A0A1H3LVQ7"/>